<feature type="transmembrane region" description="Helical" evidence="2">
    <location>
        <begin position="54"/>
        <end position="71"/>
    </location>
</feature>
<accession>A0A1I7N1X0</accession>
<evidence type="ECO:0000313" key="3">
    <source>
        <dbReference type="EMBL" id="SFV28671.1"/>
    </source>
</evidence>
<keyword evidence="2" id="KW-0472">Membrane</keyword>
<dbReference type="Pfam" id="PF19744">
    <property type="entry name" value="DUF6232"/>
    <property type="match status" value="1"/>
</dbReference>
<reference evidence="4" key="1">
    <citation type="submission" date="2016-10" db="EMBL/GenBank/DDBJ databases">
        <authorList>
            <person name="Varghese N."/>
            <person name="Submissions S."/>
        </authorList>
    </citation>
    <scope>NUCLEOTIDE SEQUENCE [LARGE SCALE GENOMIC DNA]</scope>
    <source>
        <strain evidence="4">DSM 1565</strain>
    </source>
</reference>
<feature type="transmembrane region" description="Helical" evidence="2">
    <location>
        <begin position="83"/>
        <end position="101"/>
    </location>
</feature>
<feature type="region of interest" description="Disordered" evidence="1">
    <location>
        <begin position="163"/>
        <end position="248"/>
    </location>
</feature>
<proteinExistence type="predicted"/>
<gene>
    <name evidence="3" type="ORF">SAMN04488557_1064</name>
</gene>
<protein>
    <submittedName>
        <fullName evidence="3">Uncharacterized protein</fullName>
    </submittedName>
</protein>
<dbReference type="InterPro" id="IPR045629">
    <property type="entry name" value="DUF6232"/>
</dbReference>
<evidence type="ECO:0000256" key="1">
    <source>
        <dbReference type="SAM" id="MobiDB-lite"/>
    </source>
</evidence>
<dbReference type="EMBL" id="FPCH01000001">
    <property type="protein sequence ID" value="SFV28671.1"/>
    <property type="molecule type" value="Genomic_DNA"/>
</dbReference>
<organism evidence="3 4">
    <name type="scientific">Hyphomicrobium facile</name>
    <dbReference type="NCBI Taxonomy" id="51670"/>
    <lineage>
        <taxon>Bacteria</taxon>
        <taxon>Pseudomonadati</taxon>
        <taxon>Pseudomonadota</taxon>
        <taxon>Alphaproteobacteria</taxon>
        <taxon>Hyphomicrobiales</taxon>
        <taxon>Hyphomicrobiaceae</taxon>
        <taxon>Hyphomicrobium</taxon>
    </lineage>
</organism>
<dbReference type="Proteomes" id="UP000199423">
    <property type="component" value="Unassembled WGS sequence"/>
</dbReference>
<keyword evidence="4" id="KW-1185">Reference proteome</keyword>
<evidence type="ECO:0000256" key="2">
    <source>
        <dbReference type="SAM" id="Phobius"/>
    </source>
</evidence>
<keyword evidence="2" id="KW-0812">Transmembrane</keyword>
<name>A0A1I7N1X0_9HYPH</name>
<dbReference type="OrthoDB" id="7929991at2"/>
<evidence type="ECO:0000313" key="4">
    <source>
        <dbReference type="Proteomes" id="UP000199423"/>
    </source>
</evidence>
<sequence length="335" mass="35930">MVFSGQIRESAAATKTFASLRVDRRVLSTPTRTIAISNISTVSVGTHVTPRPTAFFWLLAALFFLMTLGSMRPDFSWGPLTPTGATVVLGFIALAFAGLAVRPEDKTHYLLISSNDGILSRFSAPDRSILEEVRSILTEKINRNDEAMTFSVDFERGQIENLAPAHSGGHAPSQQQHVTTGGRPAHPGNSGAPPDRNSQPAAQRPRPGPGSGPAQGPAEISGPAPRPQQQPQPQRGQPALSSTLNGAAAPSQSADAFIDYTGVLPAIVEMHRFYARQAGTQHLEQRLSELELLMRAGTPTSAQKSRLRELSGEMSQILGAYPQAVELFDHIDSLV</sequence>
<dbReference type="AlphaFoldDB" id="A0A1I7N1X0"/>
<keyword evidence="2" id="KW-1133">Transmembrane helix</keyword>